<dbReference type="PROSITE" id="PS51379">
    <property type="entry name" value="4FE4S_FER_2"/>
    <property type="match status" value="2"/>
</dbReference>
<dbReference type="RefSeq" id="WP_078753192.1">
    <property type="nucleotide sequence ID" value="NZ_FUXU01000040.1"/>
</dbReference>
<proteinExistence type="predicted"/>
<sequence>MALLITEKCINCDMCDPECPNEAITFGAEIYEIDPDKCTECVGHYEKPTCQSVCPITNCIIIDPEHKETNDELLEKFVRIQGLA</sequence>
<feature type="domain" description="4Fe-4S ferredoxin-type" evidence="8">
    <location>
        <begin position="31"/>
        <end position="65"/>
    </location>
</feature>
<evidence type="ECO:0000313" key="10">
    <source>
        <dbReference type="Proteomes" id="UP000190162"/>
    </source>
</evidence>
<evidence type="ECO:0000259" key="8">
    <source>
        <dbReference type="PROSITE" id="PS51379"/>
    </source>
</evidence>
<keyword evidence="6" id="KW-0408">Iron</keyword>
<dbReference type="AlphaFoldDB" id="A0A1T4V056"/>
<keyword evidence="10" id="KW-1185">Reference proteome</keyword>
<evidence type="ECO:0000313" key="9">
    <source>
        <dbReference type="EMBL" id="SKA58350.1"/>
    </source>
</evidence>
<evidence type="ECO:0000256" key="6">
    <source>
        <dbReference type="ARBA" id="ARBA00023004"/>
    </source>
</evidence>
<keyword evidence="4" id="KW-0677">Repeat</keyword>
<dbReference type="OrthoDB" id="9803397at2"/>
<keyword evidence="7" id="KW-0411">Iron-sulfur</keyword>
<dbReference type="SUPFAM" id="SSF54862">
    <property type="entry name" value="4Fe-4S ferredoxins"/>
    <property type="match status" value="1"/>
</dbReference>
<keyword evidence="5" id="KW-0249">Electron transport</keyword>
<protein>
    <submittedName>
        <fullName evidence="9">4Fe-4S dicluster domain-containing protein</fullName>
    </submittedName>
</protein>
<dbReference type="NCBIfam" id="NF033683">
    <property type="entry name" value="di_4Fe-4S_YfhL"/>
    <property type="match status" value="1"/>
</dbReference>
<dbReference type="PROSITE" id="PS00198">
    <property type="entry name" value="4FE4S_FER_1"/>
    <property type="match status" value="1"/>
</dbReference>
<keyword evidence="1" id="KW-0813">Transport</keyword>
<evidence type="ECO:0000256" key="7">
    <source>
        <dbReference type="ARBA" id="ARBA00023014"/>
    </source>
</evidence>
<evidence type="ECO:0000256" key="3">
    <source>
        <dbReference type="ARBA" id="ARBA00022723"/>
    </source>
</evidence>
<gene>
    <name evidence="9" type="ORF">SAMN02745132_02925</name>
</gene>
<evidence type="ECO:0000256" key="4">
    <source>
        <dbReference type="ARBA" id="ARBA00022737"/>
    </source>
</evidence>
<dbReference type="Proteomes" id="UP000190162">
    <property type="component" value="Unassembled WGS sequence"/>
</dbReference>
<dbReference type="InterPro" id="IPR017900">
    <property type="entry name" value="4Fe4S_Fe_S_CS"/>
</dbReference>
<accession>A0A1T4V056</accession>
<dbReference type="InterPro" id="IPR047927">
    <property type="entry name" value="YfhL-like"/>
</dbReference>
<evidence type="ECO:0000256" key="5">
    <source>
        <dbReference type="ARBA" id="ARBA00022982"/>
    </source>
</evidence>
<dbReference type="InterPro" id="IPR017896">
    <property type="entry name" value="4Fe4S_Fe-S-bd"/>
</dbReference>
<evidence type="ECO:0000256" key="2">
    <source>
        <dbReference type="ARBA" id="ARBA00022485"/>
    </source>
</evidence>
<keyword evidence="2" id="KW-0004">4Fe-4S</keyword>
<name>A0A1T4V056_9GAMM</name>
<dbReference type="Gene3D" id="3.30.70.20">
    <property type="match status" value="1"/>
</dbReference>
<dbReference type="EMBL" id="FUXU01000040">
    <property type="protein sequence ID" value="SKA58350.1"/>
    <property type="molecule type" value="Genomic_DNA"/>
</dbReference>
<dbReference type="GO" id="GO:0051539">
    <property type="term" value="F:4 iron, 4 sulfur cluster binding"/>
    <property type="evidence" value="ECO:0007669"/>
    <property type="project" value="UniProtKB-KW"/>
</dbReference>
<evidence type="ECO:0000256" key="1">
    <source>
        <dbReference type="ARBA" id="ARBA00022448"/>
    </source>
</evidence>
<reference evidence="10" key="1">
    <citation type="submission" date="2017-02" db="EMBL/GenBank/DDBJ databases">
        <authorList>
            <person name="Varghese N."/>
            <person name="Submissions S."/>
        </authorList>
    </citation>
    <scope>NUCLEOTIDE SEQUENCE [LARGE SCALE GENOMIC DNA]</scope>
    <source>
        <strain evidence="10">DSM 22720</strain>
    </source>
</reference>
<dbReference type="GO" id="GO:0046872">
    <property type="term" value="F:metal ion binding"/>
    <property type="evidence" value="ECO:0007669"/>
    <property type="project" value="UniProtKB-KW"/>
</dbReference>
<dbReference type="Pfam" id="PF12838">
    <property type="entry name" value="Fer4_7"/>
    <property type="match status" value="1"/>
</dbReference>
<keyword evidence="3" id="KW-0479">Metal-binding</keyword>
<organism evidence="9 10">
    <name type="scientific">Enterovibrio nigricans DSM 22720</name>
    <dbReference type="NCBI Taxonomy" id="1121868"/>
    <lineage>
        <taxon>Bacteria</taxon>
        <taxon>Pseudomonadati</taxon>
        <taxon>Pseudomonadota</taxon>
        <taxon>Gammaproteobacteria</taxon>
        <taxon>Vibrionales</taxon>
        <taxon>Vibrionaceae</taxon>
        <taxon>Enterovibrio</taxon>
    </lineage>
</organism>
<dbReference type="FunFam" id="3.30.70.20:FF:000004">
    <property type="entry name" value="4Fe-4S ferredoxin"/>
    <property type="match status" value="1"/>
</dbReference>
<feature type="domain" description="4Fe-4S ferredoxin-type" evidence="8">
    <location>
        <begin position="1"/>
        <end position="29"/>
    </location>
</feature>